<gene>
    <name evidence="5" type="ORF">SAMN04515666_109184</name>
</gene>
<dbReference type="Gene3D" id="1.25.40.10">
    <property type="entry name" value="Tetratricopeptide repeat domain"/>
    <property type="match status" value="6"/>
</dbReference>
<evidence type="ECO:0000256" key="3">
    <source>
        <dbReference type="PROSITE-ProRule" id="PRU00339"/>
    </source>
</evidence>
<evidence type="ECO:0000256" key="4">
    <source>
        <dbReference type="SAM" id="SignalP"/>
    </source>
</evidence>
<dbReference type="SUPFAM" id="SSF48452">
    <property type="entry name" value="TPR-like"/>
    <property type="match status" value="3"/>
</dbReference>
<dbReference type="Pfam" id="PF13432">
    <property type="entry name" value="TPR_16"/>
    <property type="match status" value="5"/>
</dbReference>
<keyword evidence="6" id="KW-1185">Reference proteome</keyword>
<organism evidence="5 6">
    <name type="scientific">Bosea lupini</name>
    <dbReference type="NCBI Taxonomy" id="1036779"/>
    <lineage>
        <taxon>Bacteria</taxon>
        <taxon>Pseudomonadati</taxon>
        <taxon>Pseudomonadota</taxon>
        <taxon>Alphaproteobacteria</taxon>
        <taxon>Hyphomicrobiales</taxon>
        <taxon>Boseaceae</taxon>
        <taxon>Bosea</taxon>
    </lineage>
</organism>
<dbReference type="OrthoDB" id="9814069at2"/>
<proteinExistence type="predicted"/>
<dbReference type="AlphaFoldDB" id="A0A1H7X663"/>
<dbReference type="RefSeq" id="WP_091840664.1">
    <property type="nucleotide sequence ID" value="NZ_FOAN01000009.1"/>
</dbReference>
<dbReference type="STRING" id="1036779.SAMN04515666_109184"/>
<dbReference type="PANTHER" id="PTHR44858">
    <property type="entry name" value="TETRATRICOPEPTIDE REPEAT PROTEIN 6"/>
    <property type="match status" value="1"/>
</dbReference>
<dbReference type="PROSITE" id="PS51257">
    <property type="entry name" value="PROKAR_LIPOPROTEIN"/>
    <property type="match status" value="1"/>
</dbReference>
<feature type="repeat" description="TPR" evidence="3">
    <location>
        <begin position="251"/>
        <end position="284"/>
    </location>
</feature>
<reference evidence="6" key="1">
    <citation type="submission" date="2016-10" db="EMBL/GenBank/DDBJ databases">
        <authorList>
            <person name="Varghese N."/>
            <person name="Submissions S."/>
        </authorList>
    </citation>
    <scope>NUCLEOTIDE SEQUENCE [LARGE SCALE GENOMIC DNA]</scope>
    <source>
        <strain evidence="6">LMG 26383,CCUG 61248,R- 45681</strain>
    </source>
</reference>
<evidence type="ECO:0000256" key="1">
    <source>
        <dbReference type="ARBA" id="ARBA00022737"/>
    </source>
</evidence>
<dbReference type="PANTHER" id="PTHR44858:SF1">
    <property type="entry name" value="UDP-N-ACETYLGLUCOSAMINE--PEPTIDE N-ACETYLGLUCOSAMINYLTRANSFERASE SPINDLY-RELATED"/>
    <property type="match status" value="1"/>
</dbReference>
<dbReference type="InterPro" id="IPR050498">
    <property type="entry name" value="Ycf3"/>
</dbReference>
<evidence type="ECO:0000313" key="5">
    <source>
        <dbReference type="EMBL" id="SEM29084.1"/>
    </source>
</evidence>
<keyword evidence="1" id="KW-0677">Repeat</keyword>
<evidence type="ECO:0000256" key="2">
    <source>
        <dbReference type="ARBA" id="ARBA00022803"/>
    </source>
</evidence>
<dbReference type="SMART" id="SM00028">
    <property type="entry name" value="TPR"/>
    <property type="match status" value="15"/>
</dbReference>
<feature type="repeat" description="TPR" evidence="3">
    <location>
        <begin position="604"/>
        <end position="637"/>
    </location>
</feature>
<keyword evidence="2 3" id="KW-0802">TPR repeat</keyword>
<dbReference type="InterPro" id="IPR019734">
    <property type="entry name" value="TPR_rpt"/>
</dbReference>
<keyword evidence="4" id="KW-0732">Signal</keyword>
<dbReference type="InterPro" id="IPR011990">
    <property type="entry name" value="TPR-like_helical_dom_sf"/>
</dbReference>
<dbReference type="PROSITE" id="PS50005">
    <property type="entry name" value="TPR"/>
    <property type="match status" value="2"/>
</dbReference>
<dbReference type="EMBL" id="FOAN01000009">
    <property type="protein sequence ID" value="SEM29084.1"/>
    <property type="molecule type" value="Genomic_DNA"/>
</dbReference>
<dbReference type="Proteomes" id="UP000199664">
    <property type="component" value="Unassembled WGS sequence"/>
</dbReference>
<feature type="chain" id="PRO_5011593784" evidence="4">
    <location>
        <begin position="34"/>
        <end position="750"/>
    </location>
</feature>
<accession>A0A1H7X663</accession>
<protein>
    <submittedName>
        <fullName evidence="5">Tfp pilus assembly protein PilF</fullName>
    </submittedName>
</protein>
<name>A0A1H7X663_9HYPH</name>
<sequence length="750" mass="80748">MGTWDHRETFLMNLLRLISVSAFAMLAACPAVAYAPAVPPERAERVQERLRICMGPIEAGSAERRAACDESLTGEFNRAVRADLLASRGWISEAENALNEALRDFDAALKAVPNHLAAMRGRAHTLSELGRHAEAAALIERAMVLGGRATLLADRALLRERAGNIAGARADLDDAIALDPSNSWARGTRARFRQDEGEHEAALTDFDAALALEPEVTSYHYRRGLSLVALARPREAVAAFDGALRLEPTVVQVWLERGRAFEALGHEGPALASYERALRLDGRHEASLSRRAFLLQRMGRAEDAIAAYDRLLAVQPQAAFGLNNRAGLLAGLGRREEALRDLDRAIALVPGDGNALRNRAQLLLQLGRNDKALRDLDRAGPGHDAGAWHGMRGDALLALGRPVPALAAYRAALALKPQDHATLFGFGLAQEIHGDRSAAAAAYGALLAVDPEHEGALERREELLPALGRSIEVWPARLAGLWRSASDRYTRERAALQGAYRALRPQPQAALVSLPVPPNPLVALDAALGLDAFDVPRLIRRAQYSIGQPQREAQARADLAVALLLEPDNPAALVQRARLNFRDGAFVAAQADADAALRSEPRSIEALFQRARALTARGQLGAALKAYDDVVAVAPANAAALLNRALLLQHAREYERALADLDAAVAADRADPDGWVARAALRTALGQTDAAIADFDRALSLDARLGQAWYGRALAHQRRGDAAEAAADFARAKALDAQAEERYRAFGVAP</sequence>
<evidence type="ECO:0000313" key="6">
    <source>
        <dbReference type="Proteomes" id="UP000199664"/>
    </source>
</evidence>
<feature type="signal peptide" evidence="4">
    <location>
        <begin position="1"/>
        <end position="33"/>
    </location>
</feature>